<evidence type="ECO:0000256" key="3">
    <source>
        <dbReference type="ARBA" id="ARBA00023014"/>
    </source>
</evidence>
<dbReference type="InterPro" id="IPR017900">
    <property type="entry name" value="4Fe4S_Fe_S_CS"/>
</dbReference>
<dbReference type="AlphaFoldDB" id="A0A223AQW1"/>
<evidence type="ECO:0000313" key="6">
    <source>
        <dbReference type="Proteomes" id="UP000214689"/>
    </source>
</evidence>
<evidence type="ECO:0000313" key="5">
    <source>
        <dbReference type="EMBL" id="ASS37364.1"/>
    </source>
</evidence>
<organism evidence="5 6">
    <name type="scientific">Mogibacterium pumilum</name>
    <dbReference type="NCBI Taxonomy" id="86332"/>
    <lineage>
        <taxon>Bacteria</taxon>
        <taxon>Bacillati</taxon>
        <taxon>Bacillota</taxon>
        <taxon>Clostridia</taxon>
        <taxon>Peptostreptococcales</taxon>
        <taxon>Anaerovoracaceae</taxon>
        <taxon>Mogibacterium</taxon>
    </lineage>
</organism>
<accession>A0A223AQW1</accession>
<keyword evidence="2" id="KW-0408">Iron</keyword>
<feature type="domain" description="4Fe-4S ferredoxin-type" evidence="4">
    <location>
        <begin position="231"/>
        <end position="255"/>
    </location>
</feature>
<dbReference type="Proteomes" id="UP000214689">
    <property type="component" value="Chromosome"/>
</dbReference>
<dbReference type="InterPro" id="IPR017896">
    <property type="entry name" value="4Fe4S_Fe-S-bd"/>
</dbReference>
<sequence length="278" mass="30827">MIKNVVGMYFSPSGATAKITKKITIELTDNMRDSCLDDLSYSFYDMLCLSERHGINTSIDCTDETIVVMGLPVMSGRIPEICKEMLSKVNGNGAYLIALVSYGNNSYGDALYELYTYANERGFNVISAAAFVAQHSMFPKIAESRPDSNDIKKMIEFSKISAKKLKRFVCTDISSMRGRLAPLIIPGSIPKRKPMKLPIHPTANSLCINCGKCKEVCPVGAISTDDLRKSNPKECISCTSCIKACPQDARGFYGSLAKATRIAREKLHFKRKDPEWFI</sequence>
<keyword evidence="6" id="KW-1185">Reference proteome</keyword>
<dbReference type="InterPro" id="IPR029039">
    <property type="entry name" value="Flavoprotein-like_sf"/>
</dbReference>
<reference evidence="6" key="1">
    <citation type="submission" date="2016-05" db="EMBL/GenBank/DDBJ databases">
        <authorList>
            <person name="Holder M.E."/>
            <person name="Ajami N.J."/>
            <person name="Petrosino J.F."/>
        </authorList>
    </citation>
    <scope>NUCLEOTIDE SEQUENCE [LARGE SCALE GENOMIC DNA]</scope>
    <source>
        <strain evidence="6">ATCC 700696</strain>
    </source>
</reference>
<evidence type="ECO:0000256" key="1">
    <source>
        <dbReference type="ARBA" id="ARBA00022723"/>
    </source>
</evidence>
<dbReference type="PROSITE" id="PS00198">
    <property type="entry name" value="4FE4S_FER_1"/>
    <property type="match status" value="2"/>
</dbReference>
<dbReference type="SUPFAM" id="SSF52218">
    <property type="entry name" value="Flavoproteins"/>
    <property type="match status" value="1"/>
</dbReference>
<dbReference type="EMBL" id="CP016199">
    <property type="protein sequence ID" value="ASS37364.1"/>
    <property type="molecule type" value="Genomic_DNA"/>
</dbReference>
<dbReference type="OrthoDB" id="9813995at2"/>
<dbReference type="GO" id="GO:0051536">
    <property type="term" value="F:iron-sulfur cluster binding"/>
    <property type="evidence" value="ECO:0007669"/>
    <property type="project" value="UniProtKB-KW"/>
</dbReference>
<dbReference type="PROSITE" id="PS51379">
    <property type="entry name" value="4FE4S_FER_2"/>
    <property type="match status" value="2"/>
</dbReference>
<dbReference type="PANTHER" id="PTHR43122">
    <property type="entry name" value="FERREDOXIN SUBUNIT OF PYRUVATE:FLAVODOXIN OXIDOREDUCTASE-RELATED"/>
    <property type="match status" value="1"/>
</dbReference>
<dbReference type="Gene3D" id="3.40.50.360">
    <property type="match status" value="1"/>
</dbReference>
<keyword evidence="1" id="KW-0479">Metal-binding</keyword>
<dbReference type="Gene3D" id="3.30.70.20">
    <property type="match status" value="1"/>
</dbReference>
<evidence type="ECO:0000259" key="4">
    <source>
        <dbReference type="PROSITE" id="PS51379"/>
    </source>
</evidence>
<gene>
    <name evidence="5" type="ORF">AXF17_02020</name>
</gene>
<protein>
    <recommendedName>
        <fullName evidence="4">4Fe-4S ferredoxin-type domain-containing protein</fullName>
    </recommendedName>
</protein>
<dbReference type="Pfam" id="PF12838">
    <property type="entry name" value="Fer4_7"/>
    <property type="match status" value="1"/>
</dbReference>
<dbReference type="SUPFAM" id="SSF54862">
    <property type="entry name" value="4Fe-4S ferredoxins"/>
    <property type="match status" value="1"/>
</dbReference>
<dbReference type="PANTHER" id="PTHR43122:SF1">
    <property type="entry name" value="IRON-SULFUR-BINDING PROTEIN"/>
    <property type="match status" value="1"/>
</dbReference>
<keyword evidence="3" id="KW-0411">Iron-sulfur</keyword>
<dbReference type="GO" id="GO:0046872">
    <property type="term" value="F:metal ion binding"/>
    <property type="evidence" value="ECO:0007669"/>
    <property type="project" value="UniProtKB-KW"/>
</dbReference>
<proteinExistence type="predicted"/>
<name>A0A223AQW1_9FIRM</name>
<feature type="domain" description="4Fe-4S ferredoxin-type" evidence="4">
    <location>
        <begin position="195"/>
        <end position="227"/>
    </location>
</feature>
<dbReference type="RefSeq" id="WP_094233591.1">
    <property type="nucleotide sequence ID" value="NZ_CP016199.1"/>
</dbReference>
<evidence type="ECO:0000256" key="2">
    <source>
        <dbReference type="ARBA" id="ARBA00023004"/>
    </source>
</evidence>